<reference evidence="4 5" key="1">
    <citation type="submission" date="2017-05" db="EMBL/GenBank/DDBJ databases">
        <title>Genome Analysis of Maritalea myrionectae HL2708#5.</title>
        <authorList>
            <consortium name="Cotde Inc.-PKNU"/>
            <person name="Jang D."/>
            <person name="Oh H.-M."/>
        </authorList>
    </citation>
    <scope>NUCLEOTIDE SEQUENCE [LARGE SCALE GENOMIC DNA]</scope>
    <source>
        <strain evidence="4 5">HL2708#5</strain>
    </source>
</reference>
<accession>A0A2R4MEJ9</accession>
<dbReference type="KEGG" id="mmyr:MXMO3_01947"/>
<dbReference type="Gene3D" id="3.40.630.30">
    <property type="match status" value="1"/>
</dbReference>
<proteinExistence type="predicted"/>
<sequence length="165" mass="18169">MVAGPMAFSIRDARLADASALSVMMRQSWRESYRGLMPGHQLDEICEMWLAPRNFKERIADKNAANILAINDGLIVGHCYALPRENRSVLIGYLYVLETAQGAGIGTTLLNAVLEVFPGTVHLELAVLEKNQAAIGFYKHIGFFEAGPEPTPENEPPSIKMTKVL</sequence>
<dbReference type="STRING" id="1122213.GCA_000423365_02247"/>
<dbReference type="SUPFAM" id="SSF55729">
    <property type="entry name" value="Acyl-CoA N-acyltransferases (Nat)"/>
    <property type="match status" value="1"/>
</dbReference>
<organism evidence="4 5">
    <name type="scientific">Maritalea myrionectae</name>
    <dbReference type="NCBI Taxonomy" id="454601"/>
    <lineage>
        <taxon>Bacteria</taxon>
        <taxon>Pseudomonadati</taxon>
        <taxon>Pseudomonadota</taxon>
        <taxon>Alphaproteobacteria</taxon>
        <taxon>Hyphomicrobiales</taxon>
        <taxon>Devosiaceae</taxon>
        <taxon>Maritalea</taxon>
    </lineage>
</organism>
<evidence type="ECO:0000259" key="3">
    <source>
        <dbReference type="PROSITE" id="PS51186"/>
    </source>
</evidence>
<dbReference type="InterPro" id="IPR050832">
    <property type="entry name" value="Bact_Acetyltransf"/>
</dbReference>
<dbReference type="AlphaFoldDB" id="A0A2R4MEJ9"/>
<protein>
    <recommendedName>
        <fullName evidence="3">N-acetyltransferase domain-containing protein</fullName>
    </recommendedName>
</protein>
<evidence type="ECO:0000256" key="2">
    <source>
        <dbReference type="ARBA" id="ARBA00023315"/>
    </source>
</evidence>
<dbReference type="RefSeq" id="WP_027835182.1">
    <property type="nucleotide sequence ID" value="NZ_CP021330.1"/>
</dbReference>
<keyword evidence="1" id="KW-0808">Transferase</keyword>
<dbReference type="PROSITE" id="PS51186">
    <property type="entry name" value="GNAT"/>
    <property type="match status" value="1"/>
</dbReference>
<dbReference type="InterPro" id="IPR000182">
    <property type="entry name" value="GNAT_dom"/>
</dbReference>
<evidence type="ECO:0000313" key="4">
    <source>
        <dbReference type="EMBL" id="AVX04471.1"/>
    </source>
</evidence>
<keyword evidence="2" id="KW-0012">Acyltransferase</keyword>
<gene>
    <name evidence="4" type="ORF">MXMO3_01947</name>
</gene>
<feature type="domain" description="N-acetyltransferase" evidence="3">
    <location>
        <begin position="8"/>
        <end position="165"/>
    </location>
</feature>
<dbReference type="Pfam" id="PF00583">
    <property type="entry name" value="Acetyltransf_1"/>
    <property type="match status" value="1"/>
</dbReference>
<keyword evidence="5" id="KW-1185">Reference proteome</keyword>
<dbReference type="EMBL" id="CP021330">
    <property type="protein sequence ID" value="AVX04471.1"/>
    <property type="molecule type" value="Genomic_DNA"/>
</dbReference>
<evidence type="ECO:0000256" key="1">
    <source>
        <dbReference type="ARBA" id="ARBA00022679"/>
    </source>
</evidence>
<dbReference type="InterPro" id="IPR016181">
    <property type="entry name" value="Acyl_CoA_acyltransferase"/>
</dbReference>
<evidence type="ECO:0000313" key="5">
    <source>
        <dbReference type="Proteomes" id="UP000258927"/>
    </source>
</evidence>
<dbReference type="CDD" id="cd04301">
    <property type="entry name" value="NAT_SF"/>
    <property type="match status" value="1"/>
</dbReference>
<dbReference type="GO" id="GO:0016747">
    <property type="term" value="F:acyltransferase activity, transferring groups other than amino-acyl groups"/>
    <property type="evidence" value="ECO:0007669"/>
    <property type="project" value="InterPro"/>
</dbReference>
<dbReference type="PANTHER" id="PTHR43877">
    <property type="entry name" value="AMINOALKYLPHOSPHONATE N-ACETYLTRANSFERASE-RELATED-RELATED"/>
    <property type="match status" value="1"/>
</dbReference>
<dbReference type="Proteomes" id="UP000258927">
    <property type="component" value="Chromosome"/>
</dbReference>
<name>A0A2R4MEJ9_9HYPH</name>